<feature type="domain" description="DUF8052" evidence="1">
    <location>
        <begin position="9"/>
        <end position="168"/>
    </location>
</feature>
<organism evidence="2 3">
    <name type="scientific">Paracerasibacillus soli</name>
    <dbReference type="NCBI Taxonomy" id="480284"/>
    <lineage>
        <taxon>Bacteria</taxon>
        <taxon>Bacillati</taxon>
        <taxon>Bacillota</taxon>
        <taxon>Bacilli</taxon>
        <taxon>Bacillales</taxon>
        <taxon>Bacillaceae</taxon>
        <taxon>Paracerasibacillus</taxon>
    </lineage>
</organism>
<sequence length="179" mass="21388">MKDKEIEIKNFVHALANIYTLQFDVFRDVKLDGMPLAFLAHYHRRDERYMITKKIKVYGVENRQVIFATTTKDKITEAYIQNFREKIEKHMHHYTIEHQEHMSTIVIGMIITNAEIDPKVVKEVNRFRKIKFLKFGLHGWAEFYLAIIQPHDKNIIVHSKGRPFVSSIEKFFLERNVLQ</sequence>
<proteinExistence type="predicted"/>
<gene>
    <name evidence="2" type="ORF">RWD45_02905</name>
</gene>
<dbReference type="InterPro" id="IPR058365">
    <property type="entry name" value="DUF8052"/>
</dbReference>
<keyword evidence="3" id="KW-1185">Reference proteome</keyword>
<evidence type="ECO:0000259" key="1">
    <source>
        <dbReference type="Pfam" id="PF26226"/>
    </source>
</evidence>
<dbReference type="Pfam" id="PF26226">
    <property type="entry name" value="DUF8052"/>
    <property type="match status" value="1"/>
</dbReference>
<evidence type="ECO:0000313" key="2">
    <source>
        <dbReference type="EMBL" id="MDY0407751.1"/>
    </source>
</evidence>
<comment type="caution">
    <text evidence="2">The sequence shown here is derived from an EMBL/GenBank/DDBJ whole genome shotgun (WGS) entry which is preliminary data.</text>
</comment>
<reference evidence="2 3" key="1">
    <citation type="submission" date="2023-10" db="EMBL/GenBank/DDBJ databases">
        <title>Virgibacillus soli CC-YMP-6 genome.</title>
        <authorList>
            <person name="Miliotis G."/>
            <person name="Sengupta P."/>
            <person name="Hameed A."/>
            <person name="Chuvochina M."/>
            <person name="Mcdonagh F."/>
            <person name="Simpson A.C."/>
            <person name="Singh N.K."/>
            <person name="Rekha P.D."/>
            <person name="Raman K."/>
            <person name="Hugenholtz P."/>
            <person name="Venkateswaran K."/>
        </authorList>
    </citation>
    <scope>NUCLEOTIDE SEQUENCE [LARGE SCALE GENOMIC DNA]</scope>
    <source>
        <strain evidence="2 3">CC-YMP-6</strain>
    </source>
</reference>
<dbReference type="Proteomes" id="UP001275315">
    <property type="component" value="Unassembled WGS sequence"/>
</dbReference>
<accession>A0ABU5CN07</accession>
<name>A0ABU5CN07_9BACI</name>
<protein>
    <recommendedName>
        <fullName evidence="1">DUF8052 domain-containing protein</fullName>
    </recommendedName>
</protein>
<dbReference type="EMBL" id="JAWDIQ010000001">
    <property type="protein sequence ID" value="MDY0407751.1"/>
    <property type="molecule type" value="Genomic_DNA"/>
</dbReference>
<dbReference type="RefSeq" id="WP_320378536.1">
    <property type="nucleotide sequence ID" value="NZ_JAWDIQ010000001.1"/>
</dbReference>
<evidence type="ECO:0000313" key="3">
    <source>
        <dbReference type="Proteomes" id="UP001275315"/>
    </source>
</evidence>